<name>A0A6J4VA51_9BACT</name>
<protein>
    <submittedName>
        <fullName evidence="2">Uncharacterized protein</fullName>
    </submittedName>
</protein>
<evidence type="ECO:0000313" key="2">
    <source>
        <dbReference type="EMBL" id="CAA9573356.1"/>
    </source>
</evidence>
<keyword evidence="1" id="KW-0812">Transmembrane</keyword>
<organism evidence="2">
    <name type="scientific">uncultured Thermomicrobiales bacterium</name>
    <dbReference type="NCBI Taxonomy" id="1645740"/>
    <lineage>
        <taxon>Bacteria</taxon>
        <taxon>Pseudomonadati</taxon>
        <taxon>Thermomicrobiota</taxon>
        <taxon>Thermomicrobia</taxon>
        <taxon>Thermomicrobiales</taxon>
        <taxon>environmental samples</taxon>
    </lineage>
</organism>
<accession>A0A6J4VA51</accession>
<reference evidence="2" key="1">
    <citation type="submission" date="2020-02" db="EMBL/GenBank/DDBJ databases">
        <authorList>
            <person name="Meier V. D."/>
        </authorList>
    </citation>
    <scope>NUCLEOTIDE SEQUENCE</scope>
    <source>
        <strain evidence="2">AVDCRST_MAG18</strain>
    </source>
</reference>
<dbReference type="AlphaFoldDB" id="A0A6J4VA51"/>
<proteinExistence type="predicted"/>
<evidence type="ECO:0000256" key="1">
    <source>
        <dbReference type="SAM" id="Phobius"/>
    </source>
</evidence>
<keyword evidence="1" id="KW-0472">Membrane</keyword>
<keyword evidence="1" id="KW-1133">Transmembrane helix</keyword>
<gene>
    <name evidence="2" type="ORF">AVDCRST_MAG18-2242</name>
</gene>
<dbReference type="EMBL" id="CADCWN010000169">
    <property type="protein sequence ID" value="CAA9573356.1"/>
    <property type="molecule type" value="Genomic_DNA"/>
</dbReference>
<feature type="transmembrane region" description="Helical" evidence="1">
    <location>
        <begin position="6"/>
        <end position="25"/>
    </location>
</feature>
<sequence length="165" mass="18401">MALGGGEATLILIAIFVAVGLLCVLRPPERLLRRLGVPIEPTKEERQLAEGRANLLLRQLLGDEEYERVVLRGYLELASPSIPGRLYRVPAVQGMVDVIEEGVATMRLCVVPTRWVPDPDVMIMHKLLIEGDEARYLRVANRFPAGASRLIVPPWWERGRGAESN</sequence>